<dbReference type="EMBL" id="QTSX02004567">
    <property type="protein sequence ID" value="KAJ9063974.1"/>
    <property type="molecule type" value="Genomic_DNA"/>
</dbReference>
<reference evidence="1" key="1">
    <citation type="submission" date="2022-04" db="EMBL/GenBank/DDBJ databases">
        <title>Genome of the entomopathogenic fungus Entomophthora muscae.</title>
        <authorList>
            <person name="Elya C."/>
            <person name="Lovett B.R."/>
            <person name="Lee E."/>
            <person name="Macias A.M."/>
            <person name="Hajek A.E."/>
            <person name="De Bivort B.L."/>
            <person name="Kasson M.T."/>
            <person name="De Fine Licht H.H."/>
            <person name="Stajich J.E."/>
        </authorList>
    </citation>
    <scope>NUCLEOTIDE SEQUENCE</scope>
    <source>
        <strain evidence="1">Berkeley</strain>
    </source>
</reference>
<evidence type="ECO:0000313" key="2">
    <source>
        <dbReference type="Proteomes" id="UP001165960"/>
    </source>
</evidence>
<gene>
    <name evidence="1" type="ORF">DSO57_1035229</name>
</gene>
<dbReference type="Proteomes" id="UP001165960">
    <property type="component" value="Unassembled WGS sequence"/>
</dbReference>
<evidence type="ECO:0000313" key="1">
    <source>
        <dbReference type="EMBL" id="KAJ9063974.1"/>
    </source>
</evidence>
<protein>
    <submittedName>
        <fullName evidence="1">Uncharacterized protein</fullName>
    </submittedName>
</protein>
<organism evidence="1 2">
    <name type="scientific">Entomophthora muscae</name>
    <dbReference type="NCBI Taxonomy" id="34485"/>
    <lineage>
        <taxon>Eukaryota</taxon>
        <taxon>Fungi</taxon>
        <taxon>Fungi incertae sedis</taxon>
        <taxon>Zoopagomycota</taxon>
        <taxon>Entomophthoromycotina</taxon>
        <taxon>Entomophthoromycetes</taxon>
        <taxon>Entomophthorales</taxon>
        <taxon>Entomophthoraceae</taxon>
        <taxon>Entomophthora</taxon>
    </lineage>
</organism>
<name>A0ACC2SNW6_9FUNG</name>
<accession>A0ACC2SNW6</accession>
<proteinExistence type="predicted"/>
<sequence>MEPSSCRTMHSDPCSQDALDLKHHTASDIDKDFHKSPQNKTFIQPKKGHRRATSNLETGLAAAKSSLLESSGLHISSLGRKNGSLRRVLNSPDISPARTPSNSLERSHSMYGGFKSPSYPGTKNISNSEENLRCRESHLSPSRGFLKGTDFFLGEGAHFRLNPLPEVVTPFPAQRLASSEEKICRSRRNKPGHSSLAVKSLSNLAKLRGAQVPIRDLSGSISSTPQDSLPVSPNLSSLDLSESDGLSKPSLKALGLLNTGDDIESFSPDDFSSSIHVLGERTNMLAPHLTKEQFSAVSMGRKRSNSIAVTIGKSGSLLTMPNPLASIAQSSPHYFESTTSIVTDNKSVSGSPLNEYGSIKGLFPGLEGEESVAGLDLATSQIPLGNLKIQLIDELKVAKWDADEEIRETLKEWHLKHAEESIQSPLGLTYSGDRPMQIPIFQTLEADSRARKATKFCLHSNSWPPSYLASVDTISIHKIEDLAERILETTVEAMVETNVCHEFMTEFRVLLTELRRMTVGNAAAEDLLSKLLFEFSPCCRLAEYLHGYIQSEPDILKYESQFSTSNIPPSTPREDKDDHFAPFFDSPVREPLSISETSFSNTPAPRQSNLSQLIHQSKSHEPTTSEEIEARPNPTTVSQDGGRIQKLSGSVKESPSFSEADPVRDSDGKKKNRFNSLLSSFKWRGNRPKANSMVPTRSRRMSAVANQTERLHNRTKSGDIALIKGWSFKSQNECSEDHMVCRICDELVVRTSFERHSEECAITQLHDMKLHEISNGLRRVQSELSRLCDEMDRHSRLHRAASLLGEHFLQVLEVSPDLQSMAYAIVRRESKKITELLGQLPGTVSESEPIYSLGMRGVDTIRAMLGVVEAHQTKLREIRGPAASHESLSGLWGGASRDSLLERSISVIRPRNRSDSTTSTGSSNGKLFDTTLAELLDEGSMSHKMVTLLSGMLRNGRRKSRLMHHPDSPRSNEGSPQTRKNRMPQINNFEIIKPISRGAFGKVYLARKKATRDLFAIKVIRKDDMIRKNMVREVMTERKVMSLASMPFVASLFYAFHSKSYLYLVQEYLIGGDLSSLLQAMGGFSTEMARFYVAETALALEYLHSCGVIHRDLKPDNILLDAEGHIKLTDFGLSRIVVQENERAHPTDRRRRRLTPQDMVPPSDVPGAEVPGTPDYLAPELLLGLSHGPAVDWWALGVCLFEFFCGYPPFTDESPEAIFRNILDHRIQWPEELDPEDEDGAIDLVNKLLQPNPALRLQGKDIRRHRFFGSLDFDTLRQHTPPFRPNPQSLEDTSYFDLRNGRPDIQRLNLDQQFEMELLDECTAPTSPQDPSPPKKGVRRS</sequence>
<comment type="caution">
    <text evidence="1">The sequence shown here is derived from an EMBL/GenBank/DDBJ whole genome shotgun (WGS) entry which is preliminary data.</text>
</comment>
<keyword evidence="2" id="KW-1185">Reference proteome</keyword>